<dbReference type="PANTHER" id="PTHR43441:SF6">
    <property type="entry name" value="N-ACETYLTRANSFERASE DOMAIN-CONTAINING PROTEIN"/>
    <property type="match status" value="1"/>
</dbReference>
<dbReference type="InterPro" id="IPR016181">
    <property type="entry name" value="Acyl_CoA_acyltransferase"/>
</dbReference>
<dbReference type="RefSeq" id="WP_014137047.1">
    <property type="nucleotide sequence ID" value="NC_016109.1"/>
</dbReference>
<proteinExistence type="predicted"/>
<evidence type="ECO:0000259" key="1">
    <source>
        <dbReference type="PROSITE" id="PS51186"/>
    </source>
</evidence>
<organism evidence="2 3">
    <name type="scientific">Kitasatospora setae (strain ATCC 33774 / DSM 43861 / JCM 3304 / KCC A-0304 / NBRC 14216 / KM-6054)</name>
    <name type="common">Streptomyces setae</name>
    <dbReference type="NCBI Taxonomy" id="452652"/>
    <lineage>
        <taxon>Bacteria</taxon>
        <taxon>Bacillati</taxon>
        <taxon>Actinomycetota</taxon>
        <taxon>Actinomycetes</taxon>
        <taxon>Kitasatosporales</taxon>
        <taxon>Streptomycetaceae</taxon>
        <taxon>Kitasatospora</taxon>
    </lineage>
</organism>
<gene>
    <name evidence="2" type="ordered locus">KSE_39460</name>
</gene>
<keyword evidence="3" id="KW-1185">Reference proteome</keyword>
<reference evidence="2 3" key="1">
    <citation type="journal article" date="2010" name="DNA Res.">
        <title>Genome sequence of Kitasatospora setae NBRC 14216T: an evolutionary snapshot of the family Streptomycetaceae.</title>
        <authorList>
            <person name="Ichikawa N."/>
            <person name="Oguchi A."/>
            <person name="Ikeda H."/>
            <person name="Ishikawa J."/>
            <person name="Kitani S."/>
            <person name="Watanabe Y."/>
            <person name="Nakamura S."/>
            <person name="Katano Y."/>
            <person name="Kishi E."/>
            <person name="Sasagawa M."/>
            <person name="Ankai A."/>
            <person name="Fukui S."/>
            <person name="Hashimoto Y."/>
            <person name="Kamata S."/>
            <person name="Otoguro M."/>
            <person name="Tanikawa S."/>
            <person name="Nihira T."/>
            <person name="Horinouchi S."/>
            <person name="Ohnishi Y."/>
            <person name="Hayakawa M."/>
            <person name="Kuzuyama T."/>
            <person name="Arisawa A."/>
            <person name="Nomoto F."/>
            <person name="Miura H."/>
            <person name="Takahashi Y."/>
            <person name="Fujita N."/>
        </authorList>
    </citation>
    <scope>NUCLEOTIDE SEQUENCE [LARGE SCALE GENOMIC DNA]</scope>
    <source>
        <strain evidence="3">ATCC 33774 / DSM 43861 / JCM 3304 / KCC A-0304 / NBRC 14216 / KM-6054</strain>
    </source>
</reference>
<dbReference type="PATRIC" id="fig|452652.3.peg.3941"/>
<dbReference type="Pfam" id="PF13302">
    <property type="entry name" value="Acetyltransf_3"/>
    <property type="match status" value="1"/>
</dbReference>
<dbReference type="AlphaFoldDB" id="E4MZG8"/>
<dbReference type="EC" id="2.3.1.-" evidence="2"/>
<evidence type="ECO:0000313" key="2">
    <source>
        <dbReference type="EMBL" id="BAJ29742.1"/>
    </source>
</evidence>
<dbReference type="Proteomes" id="UP000007076">
    <property type="component" value="Chromosome"/>
</dbReference>
<dbReference type="KEGG" id="ksk:KSE_39460"/>
<dbReference type="eggNOG" id="COG1670">
    <property type="taxonomic scope" value="Bacteria"/>
</dbReference>
<accession>E4MZG8</accession>
<feature type="domain" description="N-acetyltransferase" evidence="1">
    <location>
        <begin position="16"/>
        <end position="169"/>
    </location>
</feature>
<keyword evidence="2" id="KW-0012">Acyltransferase</keyword>
<dbReference type="PROSITE" id="PS51186">
    <property type="entry name" value="GNAT"/>
    <property type="match status" value="1"/>
</dbReference>
<dbReference type="Gene3D" id="3.40.630.30">
    <property type="match status" value="1"/>
</dbReference>
<dbReference type="PANTHER" id="PTHR43441">
    <property type="entry name" value="RIBOSOMAL-PROTEIN-SERINE ACETYLTRANSFERASE"/>
    <property type="match status" value="1"/>
</dbReference>
<dbReference type="GO" id="GO:0005737">
    <property type="term" value="C:cytoplasm"/>
    <property type="evidence" value="ECO:0007669"/>
    <property type="project" value="TreeGrafter"/>
</dbReference>
<protein>
    <submittedName>
        <fullName evidence="2">Putative acetyltransferase</fullName>
        <ecNumber evidence="2">2.3.1.-</ecNumber>
    </submittedName>
</protein>
<dbReference type="InterPro" id="IPR051908">
    <property type="entry name" value="Ribosomal_N-acetyltransferase"/>
</dbReference>
<dbReference type="HOGENOM" id="CLU_013985_28_2_11"/>
<keyword evidence="2" id="KW-0808">Transferase</keyword>
<name>E4MZG8_KITSK</name>
<evidence type="ECO:0000313" key="3">
    <source>
        <dbReference type="Proteomes" id="UP000007076"/>
    </source>
</evidence>
<dbReference type="CDD" id="cd04301">
    <property type="entry name" value="NAT_SF"/>
    <property type="match status" value="1"/>
</dbReference>
<dbReference type="GO" id="GO:0008999">
    <property type="term" value="F:protein-N-terminal-alanine acetyltransferase activity"/>
    <property type="evidence" value="ECO:0007669"/>
    <property type="project" value="TreeGrafter"/>
</dbReference>
<dbReference type="STRING" id="452652.KSE_39460"/>
<dbReference type="EMBL" id="AP010968">
    <property type="protein sequence ID" value="BAJ29742.1"/>
    <property type="molecule type" value="Genomic_DNA"/>
</dbReference>
<sequence>MTPHDRTTGPIPAGPVQLRELLPAEAELLKDGDPAGRHWLGGAPGDGSRVAARMLAGAAAAGLHRPGWGMYLVLRAEDGAAVGGIGFHGPPHDGLVEIGFDLVEPARGRGYATSALTALARWALARPGVDRVLATTTPDNTASQRVMERAGFTRQPDADGLFAYLLTGEPTGKP</sequence>
<dbReference type="SUPFAM" id="SSF55729">
    <property type="entry name" value="Acyl-CoA N-acyltransferases (Nat)"/>
    <property type="match status" value="1"/>
</dbReference>
<dbReference type="GO" id="GO:1990189">
    <property type="term" value="F:protein N-terminal-serine acetyltransferase activity"/>
    <property type="evidence" value="ECO:0007669"/>
    <property type="project" value="TreeGrafter"/>
</dbReference>
<dbReference type="InterPro" id="IPR000182">
    <property type="entry name" value="GNAT_dom"/>
</dbReference>